<dbReference type="PATRIC" id="fig|1095736.3.peg.986"/>
<dbReference type="PANTHER" id="PTHR43279:SF1">
    <property type="entry name" value="CATECHOL-2,3-DIOXYGENASE"/>
    <property type="match status" value="1"/>
</dbReference>
<name>I0SY96_STRMT</name>
<dbReference type="PANTHER" id="PTHR43279">
    <property type="entry name" value="CATECHOL-2,3-DIOXYGENASE"/>
    <property type="match status" value="1"/>
</dbReference>
<sequence>MTYEYKSHIYLAEAALNVKDLVSQTAFYQQIIGLEILSQTYTEAILGSGGKALVHLI</sequence>
<gene>
    <name evidence="1" type="ORF">HMPREF1048_0078</name>
</gene>
<dbReference type="Proteomes" id="UP000005505">
    <property type="component" value="Unassembled WGS sequence"/>
</dbReference>
<dbReference type="Gene3D" id="3.10.180.10">
    <property type="entry name" value="2,3-Dihydroxybiphenyl 1,2-Dioxygenase, domain 1"/>
    <property type="match status" value="1"/>
</dbReference>
<protein>
    <recommendedName>
        <fullName evidence="3">Glyoxalase domain protein</fullName>
    </recommendedName>
</protein>
<dbReference type="InterPro" id="IPR029068">
    <property type="entry name" value="Glyas_Bleomycin-R_OHBP_Dase"/>
</dbReference>
<dbReference type="SUPFAM" id="SSF54593">
    <property type="entry name" value="Glyoxalase/Bleomycin resistance protein/Dihydroxybiphenyl dioxygenase"/>
    <property type="match status" value="1"/>
</dbReference>
<reference evidence="1 2" key="1">
    <citation type="submission" date="2012-02" db="EMBL/GenBank/DDBJ databases">
        <authorList>
            <person name="Harkins D.M."/>
            <person name="Madupu R."/>
            <person name="Durkin A.S."/>
            <person name="Torralba M."/>
            <person name="Methe B."/>
            <person name="Sutton G.G."/>
            <person name="Nelson K.E."/>
        </authorList>
    </citation>
    <scope>NUCLEOTIDE SEQUENCE [LARGE SCALE GENOMIC DNA]</scope>
    <source>
        <strain evidence="1 2">SK575</strain>
    </source>
</reference>
<evidence type="ECO:0008006" key="3">
    <source>
        <dbReference type="Google" id="ProtNLM"/>
    </source>
</evidence>
<evidence type="ECO:0000313" key="1">
    <source>
        <dbReference type="EMBL" id="EID28349.1"/>
    </source>
</evidence>
<dbReference type="EMBL" id="AICU01000056">
    <property type="protein sequence ID" value="EID28349.1"/>
    <property type="molecule type" value="Genomic_DNA"/>
</dbReference>
<comment type="caution">
    <text evidence="1">The sequence shown here is derived from an EMBL/GenBank/DDBJ whole genome shotgun (WGS) entry which is preliminary data.</text>
</comment>
<proteinExistence type="predicted"/>
<evidence type="ECO:0000313" key="2">
    <source>
        <dbReference type="Proteomes" id="UP000005505"/>
    </source>
</evidence>
<dbReference type="AlphaFoldDB" id="I0SY96"/>
<accession>I0SY96</accession>
<organism evidence="1 2">
    <name type="scientific">Streptococcus mitis SK575</name>
    <dbReference type="NCBI Taxonomy" id="1095736"/>
    <lineage>
        <taxon>Bacteria</taxon>
        <taxon>Bacillati</taxon>
        <taxon>Bacillota</taxon>
        <taxon>Bacilli</taxon>
        <taxon>Lactobacillales</taxon>
        <taxon>Streptococcaceae</taxon>
        <taxon>Streptococcus</taxon>
        <taxon>Streptococcus mitis group</taxon>
    </lineage>
</organism>